<dbReference type="Proteomes" id="UP001168990">
    <property type="component" value="Unassembled WGS sequence"/>
</dbReference>
<evidence type="ECO:0000313" key="1">
    <source>
        <dbReference type="EMBL" id="KAK0160563.1"/>
    </source>
</evidence>
<protein>
    <submittedName>
        <fullName evidence="1">Uncharacterized protein</fullName>
    </submittedName>
</protein>
<keyword evidence="2" id="KW-1185">Reference proteome</keyword>
<comment type="caution">
    <text evidence="1">The sequence shown here is derived from an EMBL/GenBank/DDBJ whole genome shotgun (WGS) entry which is preliminary data.</text>
</comment>
<dbReference type="EMBL" id="JAQQBS010001423">
    <property type="protein sequence ID" value="KAK0160563.1"/>
    <property type="molecule type" value="Genomic_DNA"/>
</dbReference>
<evidence type="ECO:0000313" key="2">
    <source>
        <dbReference type="Proteomes" id="UP001168990"/>
    </source>
</evidence>
<reference evidence="1" key="1">
    <citation type="journal article" date="2023" name="bioRxiv">
        <title>Scaffold-level genome assemblies of two parasitoid biocontrol wasps reveal the parthenogenesis mechanism and an associated novel virus.</title>
        <authorList>
            <person name="Inwood S."/>
            <person name="Skelly J."/>
            <person name="Guhlin J."/>
            <person name="Harrop T."/>
            <person name="Goldson S."/>
            <person name="Dearden P."/>
        </authorList>
    </citation>
    <scope>NUCLEOTIDE SEQUENCE</scope>
    <source>
        <strain evidence="1">Irish</strain>
        <tissue evidence="1">Whole body</tissue>
    </source>
</reference>
<name>A0AA39CA12_9HYME</name>
<sequence length="226" mass="25416">MEAIHIILIITGCLAPLLLGGGYGISQLLKKSTPSLTPVTISTTRSITPTTTTSKKIFDPCSITRCPNNEICRKHDNGTSYCQCSPNLCRNNITNKCEFVSAIVTLNKDPISTANNYYSRMRSGRNLLHQGYEWVNYEAKYVNDTRLALFTNQNGLSRAIARRVYKNGDVISCALKLDRRTSIVEKVNCPIDHLDILEFRMSKTYCSTELPKDQMMDPGYLLAYEN</sequence>
<dbReference type="AlphaFoldDB" id="A0AA39CA12"/>
<accession>A0AA39CA12</accession>
<reference evidence="1" key="2">
    <citation type="submission" date="2023-03" db="EMBL/GenBank/DDBJ databases">
        <authorList>
            <person name="Inwood S.N."/>
            <person name="Skelly J.G."/>
            <person name="Guhlin J."/>
            <person name="Harrop T.W.R."/>
            <person name="Goldson S.G."/>
            <person name="Dearden P.K."/>
        </authorList>
    </citation>
    <scope>NUCLEOTIDE SEQUENCE</scope>
    <source>
        <strain evidence="1">Irish</strain>
        <tissue evidence="1">Whole body</tissue>
    </source>
</reference>
<organism evidence="1 2">
    <name type="scientific">Microctonus aethiopoides</name>
    <dbReference type="NCBI Taxonomy" id="144406"/>
    <lineage>
        <taxon>Eukaryota</taxon>
        <taxon>Metazoa</taxon>
        <taxon>Ecdysozoa</taxon>
        <taxon>Arthropoda</taxon>
        <taxon>Hexapoda</taxon>
        <taxon>Insecta</taxon>
        <taxon>Pterygota</taxon>
        <taxon>Neoptera</taxon>
        <taxon>Endopterygota</taxon>
        <taxon>Hymenoptera</taxon>
        <taxon>Apocrita</taxon>
        <taxon>Ichneumonoidea</taxon>
        <taxon>Braconidae</taxon>
        <taxon>Euphorinae</taxon>
        <taxon>Microctonus</taxon>
    </lineage>
</organism>
<gene>
    <name evidence="1" type="ORF">PV328_007961</name>
</gene>
<proteinExistence type="predicted"/>